<dbReference type="Pfam" id="PF00136">
    <property type="entry name" value="DNA_pol_B"/>
    <property type="match status" value="1"/>
</dbReference>
<evidence type="ECO:0000256" key="5">
    <source>
        <dbReference type="ARBA" id="ARBA00022932"/>
    </source>
</evidence>
<keyword evidence="9" id="KW-0812">Transmembrane</keyword>
<evidence type="ECO:0000256" key="2">
    <source>
        <dbReference type="ARBA" id="ARBA00012417"/>
    </source>
</evidence>
<protein>
    <recommendedName>
        <fullName evidence="7">DNA polymerase delta catalytic subunit</fullName>
        <ecNumber evidence="2">2.7.7.7</ecNumber>
    </recommendedName>
</protein>
<evidence type="ECO:0000313" key="12">
    <source>
        <dbReference type="EMBL" id="GAQ85082.1"/>
    </source>
</evidence>
<dbReference type="InterPro" id="IPR036397">
    <property type="entry name" value="RNaseH_sf"/>
</dbReference>
<dbReference type="GO" id="GO:0000166">
    <property type="term" value="F:nucleotide binding"/>
    <property type="evidence" value="ECO:0007669"/>
    <property type="project" value="InterPro"/>
</dbReference>
<keyword evidence="5" id="KW-0239">DNA-directed DNA polymerase</keyword>
<reference evidence="12 13" key="1">
    <citation type="journal article" date="2014" name="Nat. Commun.">
        <title>Klebsormidium flaccidum genome reveals primary factors for plant terrestrial adaptation.</title>
        <authorList>
            <person name="Hori K."/>
            <person name="Maruyama F."/>
            <person name="Fujisawa T."/>
            <person name="Togashi T."/>
            <person name="Yamamoto N."/>
            <person name="Seo M."/>
            <person name="Sato S."/>
            <person name="Yamada T."/>
            <person name="Mori H."/>
            <person name="Tajima N."/>
            <person name="Moriyama T."/>
            <person name="Ikeuchi M."/>
            <person name="Watanabe M."/>
            <person name="Wada H."/>
            <person name="Kobayashi K."/>
            <person name="Saito M."/>
            <person name="Masuda T."/>
            <person name="Sasaki-Sekimoto Y."/>
            <person name="Mashiguchi K."/>
            <person name="Awai K."/>
            <person name="Shimojima M."/>
            <person name="Masuda S."/>
            <person name="Iwai M."/>
            <person name="Nobusawa T."/>
            <person name="Narise T."/>
            <person name="Kondo S."/>
            <person name="Saito H."/>
            <person name="Sato R."/>
            <person name="Murakawa M."/>
            <person name="Ihara Y."/>
            <person name="Oshima-Yamada Y."/>
            <person name="Ohtaka K."/>
            <person name="Satoh M."/>
            <person name="Sonobe K."/>
            <person name="Ishii M."/>
            <person name="Ohtani R."/>
            <person name="Kanamori-Sato M."/>
            <person name="Honoki R."/>
            <person name="Miyazaki D."/>
            <person name="Mochizuki H."/>
            <person name="Umetsu J."/>
            <person name="Higashi K."/>
            <person name="Shibata D."/>
            <person name="Kamiya Y."/>
            <person name="Sato N."/>
            <person name="Nakamura Y."/>
            <person name="Tabata S."/>
            <person name="Ida S."/>
            <person name="Kurokawa K."/>
            <person name="Ohta H."/>
        </authorList>
    </citation>
    <scope>NUCLEOTIDE SEQUENCE [LARGE SCALE GENOMIC DNA]</scope>
    <source>
        <strain evidence="12 13">NIES-2285</strain>
    </source>
</reference>
<keyword evidence="9" id="KW-1133">Transmembrane helix</keyword>
<evidence type="ECO:0000256" key="7">
    <source>
        <dbReference type="ARBA" id="ARBA00024411"/>
    </source>
</evidence>
<accession>A0A1Y1I547</accession>
<evidence type="ECO:0000259" key="11">
    <source>
        <dbReference type="Pfam" id="PF03104"/>
    </source>
</evidence>
<dbReference type="STRING" id="105231.A0A1Y1I547"/>
<dbReference type="AlphaFoldDB" id="A0A1Y1I547"/>
<keyword evidence="13" id="KW-1185">Reference proteome</keyword>
<dbReference type="PANTHER" id="PTHR10322">
    <property type="entry name" value="DNA POLYMERASE CATALYTIC SUBUNIT"/>
    <property type="match status" value="1"/>
</dbReference>
<dbReference type="SUPFAM" id="SSF53098">
    <property type="entry name" value="Ribonuclease H-like"/>
    <property type="match status" value="1"/>
</dbReference>
<organism evidence="12 13">
    <name type="scientific">Klebsormidium nitens</name>
    <name type="common">Green alga</name>
    <name type="synonym">Ulothrix nitens</name>
    <dbReference type="NCBI Taxonomy" id="105231"/>
    <lineage>
        <taxon>Eukaryota</taxon>
        <taxon>Viridiplantae</taxon>
        <taxon>Streptophyta</taxon>
        <taxon>Klebsormidiophyceae</taxon>
        <taxon>Klebsormidiales</taxon>
        <taxon>Klebsormidiaceae</taxon>
        <taxon>Klebsormidium</taxon>
    </lineage>
</organism>
<sequence length="967" mass="110695">MHLVTFGTHGVYNDFARRLARSATDVGGFGTATVYDQSHFDAEFEASHREVLALTRGFGAWCWKSYCILKRLNELAEGEILTYCDSLYVFKRDMRRNADEWLKDRDVVLFENKPSEPSFSETNWSKYDAFHILGADPSVHGYQTQCWAGFVLLRKTPESVRSTVQHQDREVTRNFSRDTNRETMHLARLLLFCVIGGCFFALGAYCRASAGVLILQTVSEPVQNDAASWEASCCDPMPRNPWRDTVRDAASYVRPSRRERQVGMLTAAKEGGSENSVLPLFADKSCMNRDRFFYSSRTDGFNPIVVPVFQKGRNCMTDRIGCETLYDGDTVQVPALGEGKTFETRDLPLDQTTADKNHAEFRSYIDTVKSYGKRGGEESDDDDDEEGLCERTAKQCVVFVFGRTSAGESICIRTRFEPSIYLLPPDDMLPYAHEVAERIYLSVYRRAYGALVSVEKVRRKKFNGFHGDRVFDFFRIRTTSEKAARQCGYAVRKKQLNVWLVDKEKKRYDLYQGNVSAMMEFLHEYSLRSVGWHTLDLTARGVSPVAEPDRMSTCDLEYEFAPSALLVADDLDEEPDLVECSYDIEAWDENRDFPMGSKPSSKCITIGTSFKRRGSVYLKHAVTLKQSLPLEGAVVESYEDEREVIAAWLRLLAREQPDVIYGYNTDQFDWRYLFELAQRLGVPFAVGRLRGVLSEYQEKVMESSAFGFNQFFLVSTPGILNMDVMQAVKRAHKLESYSLENVSAHFLGEHKDDMKYNRMFDLFEEGTPEDIREIAKYCVQDTMLPIKLADKLNILIDHVEMARATYVPVDYLLKRGQQIKIFSCILRRIRGEYLIRTFDGDEAPPEETYQGATVLDARAGVYMDPVVVCDFASLYPSIMRAHNLCLTTWVADARFDDLPGYEYASFERTDENGDVTRTRFVQNRKGVIPALLEELGLLRKLAKKKMAEATDPFQRRRWNSMQLAMKM</sequence>
<evidence type="ECO:0000256" key="1">
    <source>
        <dbReference type="ARBA" id="ARBA00005755"/>
    </source>
</evidence>
<keyword evidence="6" id="KW-0238">DNA-binding</keyword>
<dbReference type="EMBL" id="DF237168">
    <property type="protein sequence ID" value="GAQ85082.1"/>
    <property type="molecule type" value="Genomic_DNA"/>
</dbReference>
<dbReference type="GO" id="GO:0045004">
    <property type="term" value="P:DNA replication proofreading"/>
    <property type="evidence" value="ECO:0000318"/>
    <property type="project" value="GO_Central"/>
</dbReference>
<keyword evidence="4" id="KW-0548">Nucleotidyltransferase</keyword>
<comment type="similarity">
    <text evidence="1">Belongs to the DNA polymerase type-B family.</text>
</comment>
<name>A0A1Y1I547_KLENI</name>
<dbReference type="SUPFAM" id="SSF56672">
    <property type="entry name" value="DNA/RNA polymerases"/>
    <property type="match status" value="1"/>
</dbReference>
<dbReference type="InterPro" id="IPR043929">
    <property type="entry name" value="DUF5755"/>
</dbReference>
<dbReference type="SMART" id="SM00486">
    <property type="entry name" value="POLBc"/>
    <property type="match status" value="1"/>
</dbReference>
<dbReference type="Gene3D" id="3.90.1600.10">
    <property type="entry name" value="Palm domain of DNA polymerase"/>
    <property type="match status" value="1"/>
</dbReference>
<keyword evidence="9" id="KW-0472">Membrane</keyword>
<dbReference type="Gene3D" id="1.10.287.690">
    <property type="entry name" value="Helix hairpin bin"/>
    <property type="match status" value="1"/>
</dbReference>
<proteinExistence type="inferred from homology"/>
<feature type="domain" description="DNA-directed DNA polymerase family B multifunctional" evidence="10">
    <location>
        <begin position="807"/>
        <end position="967"/>
    </location>
</feature>
<dbReference type="GO" id="GO:0006261">
    <property type="term" value="P:DNA-templated DNA replication"/>
    <property type="evidence" value="ECO:0000318"/>
    <property type="project" value="GO_Central"/>
</dbReference>
<keyword evidence="3" id="KW-0808">Transferase</keyword>
<dbReference type="Pfam" id="PF19059">
    <property type="entry name" value="DUF5755"/>
    <property type="match status" value="1"/>
</dbReference>
<comment type="catalytic activity">
    <reaction evidence="8">
        <text>DNA(n) + a 2'-deoxyribonucleoside 5'-triphosphate = DNA(n+1) + diphosphate</text>
        <dbReference type="Rhea" id="RHEA:22508"/>
        <dbReference type="Rhea" id="RHEA-COMP:17339"/>
        <dbReference type="Rhea" id="RHEA-COMP:17340"/>
        <dbReference type="ChEBI" id="CHEBI:33019"/>
        <dbReference type="ChEBI" id="CHEBI:61560"/>
        <dbReference type="ChEBI" id="CHEBI:173112"/>
        <dbReference type="EC" id="2.7.7.7"/>
    </reaction>
</comment>
<evidence type="ECO:0000256" key="6">
    <source>
        <dbReference type="ARBA" id="ARBA00023125"/>
    </source>
</evidence>
<feature type="domain" description="DNA-directed DNA polymerase family B exonuclease" evidence="11">
    <location>
        <begin position="508"/>
        <end position="742"/>
    </location>
</feature>
<dbReference type="InterPro" id="IPR023211">
    <property type="entry name" value="DNA_pol_palm_dom_sf"/>
</dbReference>
<dbReference type="InterPro" id="IPR006172">
    <property type="entry name" value="DNA-dir_DNA_pol_B"/>
</dbReference>
<dbReference type="EC" id="2.7.7.7" evidence="2"/>
<dbReference type="PANTHER" id="PTHR10322:SF23">
    <property type="entry name" value="DNA POLYMERASE DELTA CATALYTIC SUBUNIT"/>
    <property type="match status" value="1"/>
</dbReference>
<evidence type="ECO:0000256" key="3">
    <source>
        <dbReference type="ARBA" id="ARBA00022679"/>
    </source>
</evidence>
<dbReference type="Proteomes" id="UP000054558">
    <property type="component" value="Unassembled WGS sequence"/>
</dbReference>
<evidence type="ECO:0000313" key="13">
    <source>
        <dbReference type="Proteomes" id="UP000054558"/>
    </source>
</evidence>
<feature type="transmembrane region" description="Helical" evidence="9">
    <location>
        <begin position="186"/>
        <end position="205"/>
    </location>
</feature>
<dbReference type="InterPro" id="IPR012337">
    <property type="entry name" value="RNaseH-like_sf"/>
</dbReference>
<evidence type="ECO:0000256" key="4">
    <source>
        <dbReference type="ARBA" id="ARBA00022695"/>
    </source>
</evidence>
<dbReference type="Pfam" id="PF03104">
    <property type="entry name" value="DNA_pol_B_exo1"/>
    <property type="match status" value="1"/>
</dbReference>
<dbReference type="GO" id="GO:0003677">
    <property type="term" value="F:DNA binding"/>
    <property type="evidence" value="ECO:0007669"/>
    <property type="project" value="UniProtKB-KW"/>
</dbReference>
<dbReference type="InterPro" id="IPR006133">
    <property type="entry name" value="DNA-dir_DNA_pol_B_exonuc"/>
</dbReference>
<dbReference type="GO" id="GO:0006297">
    <property type="term" value="P:nucleotide-excision repair, DNA gap filling"/>
    <property type="evidence" value="ECO:0000318"/>
    <property type="project" value="GO_Central"/>
</dbReference>
<evidence type="ECO:0000256" key="8">
    <source>
        <dbReference type="ARBA" id="ARBA00049244"/>
    </source>
</evidence>
<dbReference type="InterPro" id="IPR050240">
    <property type="entry name" value="DNA_pol_type-B"/>
</dbReference>
<evidence type="ECO:0000259" key="10">
    <source>
        <dbReference type="Pfam" id="PF00136"/>
    </source>
</evidence>
<dbReference type="GO" id="GO:0003887">
    <property type="term" value="F:DNA-directed DNA polymerase activity"/>
    <property type="evidence" value="ECO:0000318"/>
    <property type="project" value="GO_Central"/>
</dbReference>
<gene>
    <name evidence="12" type="ORF">KFL_002190340</name>
</gene>
<dbReference type="GO" id="GO:0006287">
    <property type="term" value="P:base-excision repair, gap-filling"/>
    <property type="evidence" value="ECO:0000318"/>
    <property type="project" value="GO_Central"/>
</dbReference>
<dbReference type="InterPro" id="IPR006134">
    <property type="entry name" value="DNA-dir_DNA_pol_B_multi_dom"/>
</dbReference>
<dbReference type="GO" id="GO:0043625">
    <property type="term" value="C:delta DNA polymerase complex"/>
    <property type="evidence" value="ECO:0000318"/>
    <property type="project" value="GO_Central"/>
</dbReference>
<evidence type="ECO:0000256" key="9">
    <source>
        <dbReference type="SAM" id="Phobius"/>
    </source>
</evidence>
<dbReference type="Gene3D" id="3.30.420.10">
    <property type="entry name" value="Ribonuclease H-like superfamily/Ribonuclease H"/>
    <property type="match status" value="1"/>
</dbReference>
<dbReference type="Gene3D" id="3.30.342.10">
    <property type="entry name" value="DNA Polymerase, chain B, domain 1"/>
    <property type="match status" value="1"/>
</dbReference>
<dbReference type="InterPro" id="IPR043502">
    <property type="entry name" value="DNA/RNA_pol_sf"/>
</dbReference>
<dbReference type="OrthoDB" id="2150434at2759"/>
<dbReference type="GO" id="GO:0008296">
    <property type="term" value="F:3'-5'-DNA exonuclease activity"/>
    <property type="evidence" value="ECO:0000318"/>
    <property type="project" value="GO_Central"/>
</dbReference>